<evidence type="ECO:0000313" key="12">
    <source>
        <dbReference type="EMBL" id="GGH37237.1"/>
    </source>
</evidence>
<evidence type="ECO:0000313" key="13">
    <source>
        <dbReference type="Proteomes" id="UP000657592"/>
    </source>
</evidence>
<evidence type="ECO:0000256" key="2">
    <source>
        <dbReference type="ARBA" id="ARBA00022448"/>
    </source>
</evidence>
<keyword evidence="2" id="KW-0813">Transport</keyword>
<evidence type="ECO:0000256" key="5">
    <source>
        <dbReference type="ARBA" id="ARBA00022679"/>
    </source>
</evidence>
<dbReference type="GO" id="GO:0009401">
    <property type="term" value="P:phosphoenolpyruvate-dependent sugar phosphotransferase system"/>
    <property type="evidence" value="ECO:0007669"/>
    <property type="project" value="UniProtKB-KW"/>
</dbReference>
<dbReference type="GO" id="GO:0016301">
    <property type="term" value="F:kinase activity"/>
    <property type="evidence" value="ECO:0007669"/>
    <property type="project" value="UniProtKB-KW"/>
</dbReference>
<keyword evidence="7" id="KW-0418">Kinase</keyword>
<keyword evidence="4" id="KW-0597">Phosphoprotein</keyword>
<keyword evidence="5" id="KW-0808">Transferase</keyword>
<reference evidence="12" key="2">
    <citation type="submission" date="2020-09" db="EMBL/GenBank/DDBJ databases">
        <authorList>
            <person name="Sun Q."/>
            <person name="Zhou Y."/>
        </authorList>
    </citation>
    <scope>NUCLEOTIDE SEQUENCE</scope>
    <source>
        <strain evidence="12">CGMCC 1.15794</strain>
    </source>
</reference>
<evidence type="ECO:0000256" key="1">
    <source>
        <dbReference type="ARBA" id="ARBA00004496"/>
    </source>
</evidence>
<dbReference type="CDD" id="cd00211">
    <property type="entry name" value="PTS_IIA_fru"/>
    <property type="match status" value="1"/>
</dbReference>
<gene>
    <name evidence="12" type="ORF">GCM10010921_06960</name>
</gene>
<evidence type="ECO:0000256" key="4">
    <source>
        <dbReference type="ARBA" id="ARBA00022553"/>
    </source>
</evidence>
<feature type="domain" description="PTS EIIA type-2" evidence="11">
    <location>
        <begin position="5"/>
        <end position="148"/>
    </location>
</feature>
<comment type="caution">
    <text evidence="12">The sequence shown here is derived from an EMBL/GenBank/DDBJ whole genome shotgun (WGS) entry which is preliminary data.</text>
</comment>
<dbReference type="Pfam" id="PF00359">
    <property type="entry name" value="PTS_EIIA_2"/>
    <property type="match status" value="1"/>
</dbReference>
<dbReference type="PANTHER" id="PTHR36203:SF1">
    <property type="entry name" value="ASCORBATE-SPECIFIC PTS SYSTEM EIIA COMPONENT"/>
    <property type="match status" value="1"/>
</dbReference>
<dbReference type="InterPro" id="IPR051351">
    <property type="entry name" value="Ascorbate-PTS_EIIA_comp"/>
</dbReference>
<name>A0A917IE47_9MICO</name>
<evidence type="ECO:0000256" key="7">
    <source>
        <dbReference type="ARBA" id="ARBA00022777"/>
    </source>
</evidence>
<dbReference type="EMBL" id="BMJY01000002">
    <property type="protein sequence ID" value="GGH37237.1"/>
    <property type="molecule type" value="Genomic_DNA"/>
</dbReference>
<proteinExistence type="predicted"/>
<evidence type="ECO:0000256" key="8">
    <source>
        <dbReference type="ARBA" id="ARBA00037387"/>
    </source>
</evidence>
<accession>A0A917IE47</accession>
<dbReference type="GO" id="GO:0005737">
    <property type="term" value="C:cytoplasm"/>
    <property type="evidence" value="ECO:0007669"/>
    <property type="project" value="UniProtKB-SubCell"/>
</dbReference>
<dbReference type="InterPro" id="IPR002178">
    <property type="entry name" value="PTS_EIIA_type-2_dom"/>
</dbReference>
<keyword evidence="13" id="KW-1185">Reference proteome</keyword>
<comment type="function">
    <text evidence="8">The phosphoenolpyruvate-dependent sugar phosphotransferase system (sugar PTS), a major carbohydrate active transport system, catalyzes the phosphorylation of incoming sugar substrates concomitantly with their translocation across the cell membrane. The enzyme II UlaABC PTS system is involved in ascorbate transport.</text>
</comment>
<dbReference type="RefSeq" id="WP_188754864.1">
    <property type="nucleotide sequence ID" value="NZ_BMJY01000002.1"/>
</dbReference>
<evidence type="ECO:0000256" key="3">
    <source>
        <dbReference type="ARBA" id="ARBA00022490"/>
    </source>
</evidence>
<dbReference type="InterPro" id="IPR016152">
    <property type="entry name" value="PTrfase/Anion_transptr"/>
</dbReference>
<organism evidence="12 13">
    <name type="scientific">Microbacterium album</name>
    <dbReference type="NCBI Taxonomy" id="2053191"/>
    <lineage>
        <taxon>Bacteria</taxon>
        <taxon>Bacillati</taxon>
        <taxon>Actinomycetota</taxon>
        <taxon>Actinomycetes</taxon>
        <taxon>Micrococcales</taxon>
        <taxon>Microbacteriaceae</taxon>
        <taxon>Microbacterium</taxon>
    </lineage>
</organism>
<dbReference type="PANTHER" id="PTHR36203">
    <property type="entry name" value="ASCORBATE-SPECIFIC PTS SYSTEM EIIA COMPONENT"/>
    <property type="match status" value="1"/>
</dbReference>
<sequence length="158" mass="16474">MGLAAQLPDDAVVTRGRAADWREAIRLAGRALSATGVATDAYTDEMIAAVEKHGPYIVVAPGFALAHARPSPAVLRTGISWVSLAEPVEFGSDVNDPVRLVVGLAAVDHDAHLQTMAELAGVLADEELLEALIAAPTPAAVRELLSAGSSNREEEETT</sequence>
<dbReference type="PROSITE" id="PS51094">
    <property type="entry name" value="PTS_EIIA_TYPE_2"/>
    <property type="match status" value="1"/>
</dbReference>
<evidence type="ECO:0000256" key="6">
    <source>
        <dbReference type="ARBA" id="ARBA00022683"/>
    </source>
</evidence>
<dbReference type="Gene3D" id="3.40.930.10">
    <property type="entry name" value="Mannitol-specific EII, Chain A"/>
    <property type="match status" value="1"/>
</dbReference>
<dbReference type="AlphaFoldDB" id="A0A917IE47"/>
<dbReference type="SUPFAM" id="SSF55804">
    <property type="entry name" value="Phoshotransferase/anion transport protein"/>
    <property type="match status" value="1"/>
</dbReference>
<protein>
    <recommendedName>
        <fullName evidence="9">Ascorbate-specific PTS system EIIA component</fullName>
    </recommendedName>
    <alternativeName>
        <fullName evidence="10">Ascorbate-specific phosphotransferase enzyme IIA component</fullName>
    </alternativeName>
</protein>
<keyword evidence="6" id="KW-0598">Phosphotransferase system</keyword>
<dbReference type="Proteomes" id="UP000657592">
    <property type="component" value="Unassembled WGS sequence"/>
</dbReference>
<evidence type="ECO:0000259" key="11">
    <source>
        <dbReference type="PROSITE" id="PS51094"/>
    </source>
</evidence>
<evidence type="ECO:0000256" key="10">
    <source>
        <dbReference type="ARBA" id="ARBA00042072"/>
    </source>
</evidence>
<reference evidence="12" key="1">
    <citation type="journal article" date="2014" name="Int. J. Syst. Evol. Microbiol.">
        <title>Complete genome sequence of Corynebacterium casei LMG S-19264T (=DSM 44701T), isolated from a smear-ripened cheese.</title>
        <authorList>
            <consortium name="US DOE Joint Genome Institute (JGI-PGF)"/>
            <person name="Walter F."/>
            <person name="Albersmeier A."/>
            <person name="Kalinowski J."/>
            <person name="Ruckert C."/>
        </authorList>
    </citation>
    <scope>NUCLEOTIDE SEQUENCE</scope>
    <source>
        <strain evidence="12">CGMCC 1.15794</strain>
    </source>
</reference>
<keyword evidence="3" id="KW-0963">Cytoplasm</keyword>
<evidence type="ECO:0000256" key="9">
    <source>
        <dbReference type="ARBA" id="ARBA00041175"/>
    </source>
</evidence>
<comment type="subcellular location">
    <subcellularLocation>
        <location evidence="1">Cytoplasm</location>
    </subcellularLocation>
</comment>